<keyword evidence="2" id="KW-0808">Transferase</keyword>
<name>A0A5J4KP88_9CHLR</name>
<dbReference type="InterPro" id="IPR031165">
    <property type="entry name" value="GNAT_YJDJ"/>
</dbReference>
<feature type="domain" description="N-acetyltransferase" evidence="1">
    <location>
        <begin position="9"/>
        <end position="95"/>
    </location>
</feature>
<dbReference type="InterPro" id="IPR016181">
    <property type="entry name" value="Acyl_CoA_acyltransferase"/>
</dbReference>
<sequence>MSHNTTRIENNKEKQQYEIQLDNGQLAVLTYQQTGDRITYLHTGVPPAFEGHGLAAALAHTALEDARAAHLTVIPSCPFVAQYIEHHPDYQPLVAKEDQ</sequence>
<dbReference type="SUPFAM" id="SSF55729">
    <property type="entry name" value="Acyl-CoA N-acyltransferases (Nat)"/>
    <property type="match status" value="1"/>
</dbReference>
<accession>A0A5J4KP88</accession>
<protein>
    <submittedName>
        <fullName evidence="2">N-acetyltransferase</fullName>
    </submittedName>
</protein>
<dbReference type="PROSITE" id="PS51729">
    <property type="entry name" value="GNAT_YJDJ"/>
    <property type="match status" value="1"/>
</dbReference>
<gene>
    <name evidence="2" type="ORF">KDW_53560</name>
</gene>
<dbReference type="PANTHER" id="PTHR31435:SF10">
    <property type="entry name" value="BSR4717 PROTEIN"/>
    <property type="match status" value="1"/>
</dbReference>
<dbReference type="AlphaFoldDB" id="A0A5J4KP88"/>
<dbReference type="Proteomes" id="UP000326912">
    <property type="component" value="Unassembled WGS sequence"/>
</dbReference>
<dbReference type="RefSeq" id="WP_151758858.1">
    <property type="nucleotide sequence ID" value="NZ_BKZW01000003.1"/>
</dbReference>
<evidence type="ECO:0000313" key="2">
    <source>
        <dbReference type="EMBL" id="GER91194.1"/>
    </source>
</evidence>
<reference evidence="2 3" key="1">
    <citation type="submission" date="2019-10" db="EMBL/GenBank/DDBJ databases">
        <title>Dictyobacter vulcani sp. nov., within the class Ktedonobacteria, isolated from soil of volcanic Mt. Zao.</title>
        <authorList>
            <person name="Zheng Y."/>
            <person name="Wang C.M."/>
            <person name="Sakai Y."/>
            <person name="Abe K."/>
            <person name="Yokota A."/>
            <person name="Yabe S."/>
        </authorList>
    </citation>
    <scope>NUCLEOTIDE SEQUENCE [LARGE SCALE GENOMIC DNA]</scope>
    <source>
        <strain evidence="2 3">W12</strain>
    </source>
</reference>
<keyword evidence="3" id="KW-1185">Reference proteome</keyword>
<evidence type="ECO:0000313" key="3">
    <source>
        <dbReference type="Proteomes" id="UP000326912"/>
    </source>
</evidence>
<comment type="caution">
    <text evidence="2">The sequence shown here is derived from an EMBL/GenBank/DDBJ whole genome shotgun (WGS) entry which is preliminary data.</text>
</comment>
<dbReference type="EMBL" id="BKZW01000003">
    <property type="protein sequence ID" value="GER91194.1"/>
    <property type="molecule type" value="Genomic_DNA"/>
</dbReference>
<dbReference type="Gene3D" id="3.40.630.30">
    <property type="match status" value="1"/>
</dbReference>
<dbReference type="Pfam" id="PF14542">
    <property type="entry name" value="Acetyltransf_CG"/>
    <property type="match status" value="1"/>
</dbReference>
<dbReference type="PANTHER" id="PTHR31435">
    <property type="entry name" value="PROTEIN NATD1"/>
    <property type="match status" value="1"/>
</dbReference>
<dbReference type="GO" id="GO:0016740">
    <property type="term" value="F:transferase activity"/>
    <property type="evidence" value="ECO:0007669"/>
    <property type="project" value="UniProtKB-KW"/>
</dbReference>
<proteinExistence type="predicted"/>
<organism evidence="2 3">
    <name type="scientific">Dictyobacter vulcani</name>
    <dbReference type="NCBI Taxonomy" id="2607529"/>
    <lineage>
        <taxon>Bacteria</taxon>
        <taxon>Bacillati</taxon>
        <taxon>Chloroflexota</taxon>
        <taxon>Ktedonobacteria</taxon>
        <taxon>Ktedonobacterales</taxon>
        <taxon>Dictyobacteraceae</taxon>
        <taxon>Dictyobacter</taxon>
    </lineage>
</organism>
<dbReference type="InterPro" id="IPR045057">
    <property type="entry name" value="Gcn5-rel_NAT"/>
</dbReference>
<evidence type="ECO:0000259" key="1">
    <source>
        <dbReference type="PROSITE" id="PS51729"/>
    </source>
</evidence>